<keyword evidence="2 6" id="KW-0645">Protease</keyword>
<keyword evidence="8" id="KW-0732">Signal</keyword>
<dbReference type="GO" id="GO:0006508">
    <property type="term" value="P:proteolysis"/>
    <property type="evidence" value="ECO:0007669"/>
    <property type="project" value="UniProtKB-KW"/>
</dbReference>
<comment type="similarity">
    <text evidence="1 6">Belongs to the peptidase S8 family.</text>
</comment>
<evidence type="ECO:0000256" key="8">
    <source>
        <dbReference type="SAM" id="SignalP"/>
    </source>
</evidence>
<dbReference type="PROSITE" id="PS51892">
    <property type="entry name" value="SUBTILASE"/>
    <property type="match status" value="1"/>
</dbReference>
<dbReference type="EMBL" id="VULY01000018">
    <property type="protein sequence ID" value="MSR93435.1"/>
    <property type="molecule type" value="Genomic_DNA"/>
</dbReference>
<dbReference type="PRINTS" id="PR00723">
    <property type="entry name" value="SUBTILISIN"/>
</dbReference>
<dbReference type="Pfam" id="PF13306">
    <property type="entry name" value="LRR_5"/>
    <property type="match status" value="2"/>
</dbReference>
<proteinExistence type="inferred from homology"/>
<dbReference type="Gene3D" id="3.40.50.200">
    <property type="entry name" value="Peptidase S8/S53 domain"/>
    <property type="match status" value="1"/>
</dbReference>
<feature type="region of interest" description="Disordered" evidence="7">
    <location>
        <begin position="659"/>
        <end position="678"/>
    </location>
</feature>
<feature type="region of interest" description="Disordered" evidence="7">
    <location>
        <begin position="1719"/>
        <end position="1745"/>
    </location>
</feature>
<feature type="chain" id="PRO_5026820442" evidence="8">
    <location>
        <begin position="29"/>
        <end position="1862"/>
    </location>
</feature>
<dbReference type="InterPro" id="IPR022398">
    <property type="entry name" value="Peptidase_S8_His-AS"/>
</dbReference>
<evidence type="ECO:0000256" key="5">
    <source>
        <dbReference type="PIRSR" id="PIRSR615500-1"/>
    </source>
</evidence>
<gene>
    <name evidence="10" type="ORF">FYJ34_03905</name>
</gene>
<dbReference type="InterPro" id="IPR023828">
    <property type="entry name" value="Peptidase_S8_Ser-AS"/>
</dbReference>
<comment type="caution">
    <text evidence="10">The sequence shown here is derived from an EMBL/GenBank/DDBJ whole genome shotgun (WGS) entry which is preliminary data.</text>
</comment>
<evidence type="ECO:0000313" key="11">
    <source>
        <dbReference type="Proteomes" id="UP000434409"/>
    </source>
</evidence>
<organism evidence="10 11">
    <name type="scientific">Suipraeoptans intestinalis</name>
    <dbReference type="NCBI Taxonomy" id="2606628"/>
    <lineage>
        <taxon>Bacteria</taxon>
        <taxon>Bacillati</taxon>
        <taxon>Bacillota</taxon>
        <taxon>Clostridia</taxon>
        <taxon>Lachnospirales</taxon>
        <taxon>Lachnospiraceae</taxon>
        <taxon>Suipraeoptans</taxon>
    </lineage>
</organism>
<dbReference type="InterPro" id="IPR032675">
    <property type="entry name" value="LRR_dom_sf"/>
</dbReference>
<feature type="region of interest" description="Disordered" evidence="7">
    <location>
        <begin position="35"/>
        <end position="85"/>
    </location>
</feature>
<sequence length="1862" mass="200346">MKHQLSVTLCGLFLSAALLLTSTLPVFAVEDLQDTGTGGAAQEQPAADASDPAAKEAEPSDTEPEGSAKHPGEPSSEAASAHTLPTLDLSTPAKKYLITFSSEPGPLQEQVEQAVLELHLTASSEAFASYDQLLSHPTAGTSFDIRARRVAALQATAILAQQEARTLLQDISTKYPEADLEYNSYWISNTLALKAPQSVVDHISALSNVRECKEDQPLQSEPVAKPNRSQAFSLHSVTAAFRPQEVEANLDAIRASKVWSDLNITGKGVVVGIIDQAVDYEHPALIRHFRGFDPETNQISLEGNYVDFVEDGSVGGDTHGTHVAGIVVGEETRLTENGAAVSYNQTGVAPGAKFIVARAFKEGAGGTNENIIKACEWMMAPGGDPAKAPQIVNQSWSDGKQDMDLWFEQTAKAFRSAGILNVMSSGNNGSTKALPGSVDNPGSSDQVFTVGASDNQGGLADFSRRGPSPYPNATFKPDIVAPGVQIRSAVPGNAYTSFNGTSMAAPHVAGTAALMLEANPSLSLSELEDLLRKTAIPRTDSDYDTSPNQGYGYGSVDAYQAVQAALHAAGKEGTPSADYRAVKGTVQAAKDPKAVQSAIPEVEIRLPQSGYTDRPLVASVDLGAGAFSPKQIARLEYLLEGSENGAPFTRKTELKRESSHSRKFSGAFSKEETPLPGNYSQKIRLTTKDGATFETASAHLTVFASVRPGEYRTDFESGAPGFAYSGNFSHGVANLNVDPKPVSGNFLAGLNIGSPYLGALKQSLLELPRLDLTGLGETDKPELVFQEYASWDSGVLGIQAEIKGEGTVKIYNYPTKINNTWQERRIDLSPLKGKVANIFFFHLTAGASDGYGLFLDDLSFTLNGTVQDSLQLKEHLLTEFTNTTPGGSDSSVIPLSATIQLEGEGLQTSSSEMDGSFTLEKVPFTKKQLLVGAKGYKTKRIRLEEGTDSVDLGTILLERDNSSLPLDEPHLKTGTPGPGMKQLGYDNNNPLSGGAALSRPQTGVATEIDAPKDGVLSHVMVYFAGENPYFRNGKVSLEIKQLNEAGRLIDLIPPQTVEGKGGQWNKYDLSSLQIQLSGKAYVIVRQLLPKGEGPAVAIDASVRPGTLDYAKGKYYNGSFESLFGQGIFGMPMIRTYVRTHENVQDPDAINPVFDPSIPKTPHAETLVGEGQKPKDLITIGDYEISPSRGMITEYLKKDDLFQLPLEERILNIPAEIGGVKIVSIGESAFGYSWGSYEMQKIVLPEGIKEVNESAFSMLGSHELSLPGTLEKIYPRAFKQQKLSSLTLPEGLRHIGMGAFENCYQLEQLSIPDSVETIEAGAFQVSAWGDDSHLTAIRLPENHHFTTIPANAFANHKLITQLTIPSQITAIRPGAFTNLGIRQLVLPDGLTELGSSAFEGCSALEEVTLPNTLTEIGSNAFFKCALTSVRLPVNLEVIDRSAFEGNRLTSVVIPEKVRFINYRAFAGNPLHTLRLNTTLVPRTPQQGTAKQGYPTVPHPFGDQLLRLEVYRQEQADKELRAALEAQTPKGEVILLGKEAQEPKTFTSADGIVSLSTLSASLPSDTKLVVEPVSLEEADYAAISKLAGGRTIYKYSGYRFHLATPDGKELPLPSEYQISFKKNGFTRIRTASTTSVRKDPVTGIPQLIFQPRGGTWMRIPADLDQEAFTFRENRFGQVSLLEVSYQPGSAPSADLYYGAKVSDKLAPPKFALITRVKGGHGSISDSRKDLTDGSDTEVHFSPDPGYEVDSVTINGQPVTVSGLISLIRMDEDKEVVVTYRKSASHTPIPDTPSPDMTHPGGDVLPTDKNGLSVDFAKRAAATSTSGKAPKTGDTPIRGALYLSLLGCFGLALADLAKKRKQNRN</sequence>
<name>A0A6N7UYL8_9FIRM</name>
<dbReference type="Gene3D" id="3.80.10.10">
    <property type="entry name" value="Ribonuclease Inhibitor"/>
    <property type="match status" value="2"/>
</dbReference>
<dbReference type="InterPro" id="IPR000209">
    <property type="entry name" value="Peptidase_S8/S53_dom"/>
</dbReference>
<dbReference type="InterPro" id="IPR050131">
    <property type="entry name" value="Peptidase_S8_subtilisin-like"/>
</dbReference>
<evidence type="ECO:0000259" key="9">
    <source>
        <dbReference type="Pfam" id="PF00082"/>
    </source>
</evidence>
<feature type="active site" description="Charge relay system" evidence="5 6">
    <location>
        <position position="502"/>
    </location>
</feature>
<feature type="active site" description="Charge relay system" evidence="5 6">
    <location>
        <position position="319"/>
    </location>
</feature>
<feature type="domain" description="Peptidase S8/S53" evidence="9">
    <location>
        <begin position="266"/>
        <end position="554"/>
    </location>
</feature>
<dbReference type="SUPFAM" id="SSF52743">
    <property type="entry name" value="Subtilisin-like"/>
    <property type="match status" value="1"/>
</dbReference>
<evidence type="ECO:0000256" key="6">
    <source>
        <dbReference type="PROSITE-ProRule" id="PRU01240"/>
    </source>
</evidence>
<dbReference type="PANTHER" id="PTHR43806:SF67">
    <property type="entry name" value="EGF-LIKE DOMAIN-CONTAINING PROTEIN"/>
    <property type="match status" value="1"/>
</dbReference>
<keyword evidence="3 6" id="KW-0378">Hydrolase</keyword>
<dbReference type="SUPFAM" id="SSF52058">
    <property type="entry name" value="L domain-like"/>
    <property type="match status" value="1"/>
</dbReference>
<dbReference type="GO" id="GO:0004252">
    <property type="term" value="F:serine-type endopeptidase activity"/>
    <property type="evidence" value="ECO:0007669"/>
    <property type="project" value="UniProtKB-UniRule"/>
</dbReference>
<dbReference type="PANTHER" id="PTHR43806">
    <property type="entry name" value="PEPTIDASE S8"/>
    <property type="match status" value="1"/>
</dbReference>
<feature type="compositionally biased region" description="Low complexity" evidence="7">
    <location>
        <begin position="40"/>
        <end position="52"/>
    </location>
</feature>
<evidence type="ECO:0000256" key="7">
    <source>
        <dbReference type="SAM" id="MobiDB-lite"/>
    </source>
</evidence>
<reference evidence="10 11" key="1">
    <citation type="submission" date="2019-08" db="EMBL/GenBank/DDBJ databases">
        <title>In-depth cultivation of the pig gut microbiome towards novel bacterial diversity and tailored functional studies.</title>
        <authorList>
            <person name="Wylensek D."/>
            <person name="Hitch T.C.A."/>
            <person name="Clavel T."/>
        </authorList>
    </citation>
    <scope>NUCLEOTIDE SEQUENCE [LARGE SCALE GENOMIC DNA]</scope>
    <source>
        <strain evidence="10 11">68-1-5</strain>
    </source>
</reference>
<feature type="compositionally biased region" description="Basic and acidic residues" evidence="7">
    <location>
        <begin position="1723"/>
        <end position="1738"/>
    </location>
</feature>
<dbReference type="PROSITE" id="PS00137">
    <property type="entry name" value="SUBTILASE_HIS"/>
    <property type="match status" value="1"/>
</dbReference>
<dbReference type="InterPro" id="IPR036852">
    <property type="entry name" value="Peptidase_S8/S53_dom_sf"/>
</dbReference>
<keyword evidence="4 6" id="KW-0720">Serine protease</keyword>
<dbReference type="Proteomes" id="UP000434409">
    <property type="component" value="Unassembled WGS sequence"/>
</dbReference>
<dbReference type="InterPro" id="IPR015500">
    <property type="entry name" value="Peptidase_S8_subtilisin-rel"/>
</dbReference>
<evidence type="ECO:0000256" key="3">
    <source>
        <dbReference type="ARBA" id="ARBA00022801"/>
    </source>
</evidence>
<dbReference type="InterPro" id="IPR026906">
    <property type="entry name" value="LRR_5"/>
</dbReference>
<evidence type="ECO:0000256" key="2">
    <source>
        <dbReference type="ARBA" id="ARBA00022670"/>
    </source>
</evidence>
<feature type="region of interest" description="Disordered" evidence="7">
    <location>
        <begin position="1780"/>
        <end position="1807"/>
    </location>
</feature>
<feature type="signal peptide" evidence="8">
    <location>
        <begin position="1"/>
        <end position="28"/>
    </location>
</feature>
<evidence type="ECO:0000256" key="4">
    <source>
        <dbReference type="ARBA" id="ARBA00022825"/>
    </source>
</evidence>
<keyword evidence="11" id="KW-1185">Reference proteome</keyword>
<evidence type="ECO:0000313" key="10">
    <source>
        <dbReference type="EMBL" id="MSR93435.1"/>
    </source>
</evidence>
<feature type="active site" description="Charge relay system" evidence="5 6">
    <location>
        <position position="275"/>
    </location>
</feature>
<protein>
    <submittedName>
        <fullName evidence="10">Leucine-rich repeat protein</fullName>
    </submittedName>
</protein>
<dbReference type="PROSITE" id="PS00138">
    <property type="entry name" value="SUBTILASE_SER"/>
    <property type="match status" value="1"/>
</dbReference>
<accession>A0A6N7UYL8</accession>
<dbReference type="Pfam" id="PF00082">
    <property type="entry name" value="Peptidase_S8"/>
    <property type="match status" value="1"/>
</dbReference>
<dbReference type="RefSeq" id="WP_154476432.1">
    <property type="nucleotide sequence ID" value="NZ_VULY01000018.1"/>
</dbReference>
<evidence type="ECO:0000256" key="1">
    <source>
        <dbReference type="ARBA" id="ARBA00011073"/>
    </source>
</evidence>